<evidence type="ECO:0000256" key="4">
    <source>
        <dbReference type="ARBA" id="ARBA00022842"/>
    </source>
</evidence>
<dbReference type="Gene3D" id="3.60.10.10">
    <property type="entry name" value="Endonuclease/exonuclease/phosphatase"/>
    <property type="match status" value="1"/>
</dbReference>
<protein>
    <submittedName>
        <fullName evidence="9">Exodeoxyribonuclease III</fullName>
    </submittedName>
</protein>
<feature type="active site" evidence="5">
    <location>
        <position position="104"/>
    </location>
</feature>
<dbReference type="Proteomes" id="UP000060043">
    <property type="component" value="Chromosome"/>
</dbReference>
<feature type="binding site" evidence="6">
    <location>
        <position position="145"/>
    </location>
    <ligand>
        <name>Mg(2+)</name>
        <dbReference type="ChEBI" id="CHEBI:18420"/>
        <label>1</label>
    </ligand>
</feature>
<keyword evidence="6" id="KW-0464">Manganese</keyword>
<gene>
    <name evidence="9" type="ORF">ATY89_05635</name>
    <name evidence="10" type="ORF">ATZ20_08660</name>
</gene>
<dbReference type="Proteomes" id="UP000065473">
    <property type="component" value="Chromosome"/>
</dbReference>
<dbReference type="PROSITE" id="PS51435">
    <property type="entry name" value="AP_NUCLEASE_F1_4"/>
    <property type="match status" value="1"/>
</dbReference>
<name>A0A0U3H4E1_9CREN</name>
<comment type="similarity">
    <text evidence="1">Belongs to the DNA repair enzymes AP/ExoA family.</text>
</comment>
<evidence type="ECO:0000256" key="3">
    <source>
        <dbReference type="ARBA" id="ARBA00022801"/>
    </source>
</evidence>
<feature type="domain" description="Endonuclease/exonuclease/phosphatase" evidence="8">
    <location>
        <begin position="4"/>
        <end position="233"/>
    </location>
</feature>
<evidence type="ECO:0000256" key="7">
    <source>
        <dbReference type="PIRSR" id="PIRSR604808-3"/>
    </source>
</evidence>
<dbReference type="RefSeq" id="WP_011277053.1">
    <property type="nucleotide sequence ID" value="NZ_BHWZ01000001.1"/>
</dbReference>
<evidence type="ECO:0000313" key="10">
    <source>
        <dbReference type="EMBL" id="ALU32207.1"/>
    </source>
</evidence>
<feature type="binding site" evidence="6">
    <location>
        <position position="34"/>
    </location>
    <ligand>
        <name>Mg(2+)</name>
        <dbReference type="ChEBI" id="CHEBI:18420"/>
        <label>1</label>
    </ligand>
</feature>
<dbReference type="InterPro" id="IPR005135">
    <property type="entry name" value="Endo/exonuclease/phosphatase"/>
</dbReference>
<evidence type="ECO:0000313" key="9">
    <source>
        <dbReference type="EMBL" id="ALU29479.1"/>
    </source>
</evidence>
<dbReference type="GO" id="GO:0003906">
    <property type="term" value="F:DNA-(apurinic or apyrimidinic site) endonuclease activity"/>
    <property type="evidence" value="ECO:0007669"/>
    <property type="project" value="TreeGrafter"/>
</dbReference>
<accession>A0A0U3H4E1</accession>
<comment type="cofactor">
    <cofactor evidence="6">
        <name>Mg(2+)</name>
        <dbReference type="ChEBI" id="CHEBI:18420"/>
    </cofactor>
    <cofactor evidence="6">
        <name>Mn(2+)</name>
        <dbReference type="ChEBI" id="CHEBI:29035"/>
    </cofactor>
    <text evidence="6">Probably binds two magnesium or manganese ions per subunit.</text>
</comment>
<feature type="active site" description="Proton donor/acceptor" evidence="5">
    <location>
        <position position="143"/>
    </location>
</feature>
<sequence length="241" mass="28027">MKILSWNVNGIKAILRKGALQPVINDYDVIMLQEIRTNEIPLDIALSGSNLFPFPSKKKGYSGVLTISKIKPLSVIKGLGINEFDEEGRVLTIELDDYFIINAYFPRAGDDLNRLDYKIKFDLEIEKFMLELRKRKPVILCGDLNVARDKIDSTFWDEKEPGLTSEERGWINKILSTDFVDTYRFINGNKIEYSWRSYLEKWKAMRIDYCIVSSEIKDRIKDSKIIKIEGSDHYPVYLEIL</sequence>
<keyword evidence="3" id="KW-0378">Hydrolase</keyword>
<feature type="binding site" evidence="6">
    <location>
        <position position="143"/>
    </location>
    <ligand>
        <name>Mg(2+)</name>
        <dbReference type="ChEBI" id="CHEBI:18420"/>
        <label>1</label>
    </ligand>
</feature>
<dbReference type="GeneID" id="14550658"/>
<dbReference type="GO" id="GO:0008311">
    <property type="term" value="F:double-stranded DNA 3'-5' DNA exonuclease activity"/>
    <property type="evidence" value="ECO:0007669"/>
    <property type="project" value="TreeGrafter"/>
</dbReference>
<evidence type="ECO:0000256" key="1">
    <source>
        <dbReference type="ARBA" id="ARBA00007092"/>
    </source>
</evidence>
<evidence type="ECO:0000256" key="6">
    <source>
        <dbReference type="PIRSR" id="PIRSR604808-2"/>
    </source>
</evidence>
<feature type="binding site" evidence="6">
    <location>
        <position position="232"/>
    </location>
    <ligand>
        <name>Mg(2+)</name>
        <dbReference type="ChEBI" id="CHEBI:18420"/>
        <label>1</label>
    </ligand>
</feature>
<organism evidence="9 12">
    <name type="scientific">Sulfolobus acidocaldarius</name>
    <dbReference type="NCBI Taxonomy" id="2285"/>
    <lineage>
        <taxon>Archaea</taxon>
        <taxon>Thermoproteota</taxon>
        <taxon>Thermoprotei</taxon>
        <taxon>Sulfolobales</taxon>
        <taxon>Sulfolobaceae</taxon>
        <taxon>Sulfolobus</taxon>
    </lineage>
</organism>
<evidence type="ECO:0000313" key="11">
    <source>
        <dbReference type="Proteomes" id="UP000060043"/>
    </source>
</evidence>
<feature type="site" description="Transition state stabilizer" evidence="7">
    <location>
        <position position="145"/>
    </location>
</feature>
<dbReference type="PANTHER" id="PTHR22748">
    <property type="entry name" value="AP ENDONUCLEASE"/>
    <property type="match status" value="1"/>
</dbReference>
<evidence type="ECO:0000259" key="8">
    <source>
        <dbReference type="Pfam" id="PF03372"/>
    </source>
</evidence>
<keyword evidence="2 6" id="KW-0479">Metal-binding</keyword>
<dbReference type="GO" id="GO:0006284">
    <property type="term" value="P:base-excision repair"/>
    <property type="evidence" value="ECO:0007669"/>
    <property type="project" value="TreeGrafter"/>
</dbReference>
<evidence type="ECO:0000256" key="5">
    <source>
        <dbReference type="PIRSR" id="PIRSR604808-1"/>
    </source>
</evidence>
<evidence type="ECO:0000256" key="2">
    <source>
        <dbReference type="ARBA" id="ARBA00022723"/>
    </source>
</evidence>
<proteinExistence type="inferred from homology"/>
<dbReference type="NCBIfam" id="TIGR00633">
    <property type="entry name" value="xth"/>
    <property type="match status" value="1"/>
</dbReference>
<evidence type="ECO:0000313" key="12">
    <source>
        <dbReference type="Proteomes" id="UP000065473"/>
    </source>
</evidence>
<dbReference type="EMBL" id="CP013694">
    <property type="protein sequence ID" value="ALU29479.1"/>
    <property type="molecule type" value="Genomic_DNA"/>
</dbReference>
<dbReference type="PANTHER" id="PTHR22748:SF6">
    <property type="entry name" value="DNA-(APURINIC OR APYRIMIDINIC SITE) ENDONUCLEASE"/>
    <property type="match status" value="1"/>
</dbReference>
<dbReference type="InterPro" id="IPR036691">
    <property type="entry name" value="Endo/exonu/phosph_ase_sf"/>
</dbReference>
<feature type="site" description="Interaction with DNA substrate" evidence="7">
    <location>
        <position position="233"/>
    </location>
</feature>
<feature type="binding site" evidence="6">
    <location>
        <position position="233"/>
    </location>
    <ligand>
        <name>Mg(2+)</name>
        <dbReference type="ChEBI" id="CHEBI:18420"/>
        <label>1</label>
    </ligand>
</feature>
<feature type="site" description="Important for catalytic activity" evidence="7">
    <location>
        <position position="208"/>
    </location>
</feature>
<dbReference type="EMBL" id="CP013695">
    <property type="protein sequence ID" value="ALU32207.1"/>
    <property type="molecule type" value="Genomic_DNA"/>
</dbReference>
<feature type="binding site" evidence="6">
    <location>
        <position position="7"/>
    </location>
    <ligand>
        <name>Mg(2+)</name>
        <dbReference type="ChEBI" id="CHEBI:18420"/>
        <label>1</label>
    </ligand>
</feature>
<keyword evidence="4 6" id="KW-0460">Magnesium</keyword>
<dbReference type="GO" id="GO:0046872">
    <property type="term" value="F:metal ion binding"/>
    <property type="evidence" value="ECO:0007669"/>
    <property type="project" value="UniProtKB-KW"/>
</dbReference>
<dbReference type="NCBIfam" id="TIGR00195">
    <property type="entry name" value="exoDNase_III"/>
    <property type="match status" value="1"/>
</dbReference>
<dbReference type="OMA" id="GWRIDYY"/>
<feature type="active site" description="Proton acceptor" evidence="5">
    <location>
        <position position="233"/>
    </location>
</feature>
<dbReference type="Pfam" id="PF03372">
    <property type="entry name" value="Exo_endo_phos"/>
    <property type="match status" value="1"/>
</dbReference>
<dbReference type="OrthoDB" id="146626at2157"/>
<dbReference type="STRING" id="1435377.SUSAZ_00655"/>
<dbReference type="AlphaFoldDB" id="A0A0U3H4E1"/>
<dbReference type="PaxDb" id="1435377-SUSAZ_00655"/>
<dbReference type="GO" id="GO:0008081">
    <property type="term" value="F:phosphoric diester hydrolase activity"/>
    <property type="evidence" value="ECO:0007669"/>
    <property type="project" value="TreeGrafter"/>
</dbReference>
<reference evidence="11 12" key="1">
    <citation type="submission" date="2015-12" db="EMBL/GenBank/DDBJ databases">
        <title>A stable core within a dynamic pangenome in Sulfolobus acidocaldarius.</title>
        <authorList>
            <person name="Anderson R."/>
            <person name="Kouris A."/>
            <person name="Seward C."/>
            <person name="Campbell K."/>
            <person name="Whitaker R."/>
        </authorList>
    </citation>
    <scope>NUCLEOTIDE SEQUENCE [LARGE SCALE GENOMIC DNA]</scope>
    <source>
        <strain evidence="9 12">GG12-C01-09</strain>
        <strain evidence="10 11">NG05B_CO5_07</strain>
    </source>
</reference>
<dbReference type="InterPro" id="IPR004808">
    <property type="entry name" value="AP_endonuc_1"/>
</dbReference>
<dbReference type="SUPFAM" id="SSF56219">
    <property type="entry name" value="DNase I-like"/>
    <property type="match status" value="1"/>
</dbReference>